<gene>
    <name evidence="10" type="ORF">N0V93_001802</name>
</gene>
<dbReference type="PANTHER" id="PTHR47966:SF2">
    <property type="entry name" value="ASPERGILLOPEPSIN-1-RELATED"/>
    <property type="match status" value="1"/>
</dbReference>
<dbReference type="InterPro" id="IPR021109">
    <property type="entry name" value="Peptidase_aspartic_dom_sf"/>
</dbReference>
<keyword evidence="4 6" id="KW-0378">Hydrolase</keyword>
<evidence type="ECO:0000256" key="8">
    <source>
        <dbReference type="SAM" id="SignalP"/>
    </source>
</evidence>
<feature type="signal peptide" evidence="8">
    <location>
        <begin position="1"/>
        <end position="23"/>
    </location>
</feature>
<evidence type="ECO:0000256" key="2">
    <source>
        <dbReference type="ARBA" id="ARBA00022670"/>
    </source>
</evidence>
<dbReference type="CDD" id="cd06097">
    <property type="entry name" value="Aspergillopepsin_like"/>
    <property type="match status" value="1"/>
</dbReference>
<dbReference type="GO" id="GO:0006508">
    <property type="term" value="P:proteolysis"/>
    <property type="evidence" value="ECO:0007669"/>
    <property type="project" value="UniProtKB-KW"/>
</dbReference>
<dbReference type="FunFam" id="2.40.70.10:FF:000024">
    <property type="entry name" value="Endothiapepsin"/>
    <property type="match status" value="1"/>
</dbReference>
<accession>A0A9W8Z2C5</accession>
<keyword evidence="2 6" id="KW-0645">Protease</keyword>
<keyword evidence="3 6" id="KW-0064">Aspartyl protease</keyword>
<evidence type="ECO:0000256" key="5">
    <source>
        <dbReference type="PIRSR" id="PIRSR601461-1"/>
    </source>
</evidence>
<dbReference type="Proteomes" id="UP001140453">
    <property type="component" value="Unassembled WGS sequence"/>
</dbReference>
<organism evidence="10 11">
    <name type="scientific">Gnomoniopsis smithogilvyi</name>
    <dbReference type="NCBI Taxonomy" id="1191159"/>
    <lineage>
        <taxon>Eukaryota</taxon>
        <taxon>Fungi</taxon>
        <taxon>Dikarya</taxon>
        <taxon>Ascomycota</taxon>
        <taxon>Pezizomycotina</taxon>
        <taxon>Sordariomycetes</taxon>
        <taxon>Sordariomycetidae</taxon>
        <taxon>Diaporthales</taxon>
        <taxon>Gnomoniaceae</taxon>
        <taxon>Gnomoniopsis</taxon>
    </lineage>
</organism>
<dbReference type="PROSITE" id="PS51767">
    <property type="entry name" value="PEPTIDASE_A1"/>
    <property type="match status" value="1"/>
</dbReference>
<dbReference type="PROSITE" id="PS00141">
    <property type="entry name" value="ASP_PROTEASE"/>
    <property type="match status" value="1"/>
</dbReference>
<protein>
    <recommendedName>
        <fullName evidence="9">Peptidase A1 domain-containing protein</fullName>
    </recommendedName>
</protein>
<dbReference type="GO" id="GO:0004190">
    <property type="term" value="F:aspartic-type endopeptidase activity"/>
    <property type="evidence" value="ECO:0007669"/>
    <property type="project" value="UniProtKB-KW"/>
</dbReference>
<keyword evidence="11" id="KW-1185">Reference proteome</keyword>
<dbReference type="PRINTS" id="PR00792">
    <property type="entry name" value="PEPSIN"/>
</dbReference>
<comment type="caution">
    <text evidence="10">The sequence shown here is derived from an EMBL/GenBank/DDBJ whole genome shotgun (WGS) entry which is preliminary data.</text>
</comment>
<dbReference type="InterPro" id="IPR001969">
    <property type="entry name" value="Aspartic_peptidase_AS"/>
</dbReference>
<dbReference type="Pfam" id="PF00026">
    <property type="entry name" value="Asp"/>
    <property type="match status" value="1"/>
</dbReference>
<dbReference type="InterPro" id="IPR001461">
    <property type="entry name" value="Aspartic_peptidase_A1"/>
</dbReference>
<dbReference type="EMBL" id="JAPEVB010000001">
    <property type="protein sequence ID" value="KAJ4397571.1"/>
    <property type="molecule type" value="Genomic_DNA"/>
</dbReference>
<feature type="active site" evidence="5">
    <location>
        <position position="141"/>
    </location>
</feature>
<dbReference type="PANTHER" id="PTHR47966">
    <property type="entry name" value="BETA-SITE APP-CLEAVING ENZYME, ISOFORM A-RELATED"/>
    <property type="match status" value="1"/>
</dbReference>
<evidence type="ECO:0000259" key="9">
    <source>
        <dbReference type="PROSITE" id="PS51767"/>
    </source>
</evidence>
<evidence type="ECO:0000313" key="10">
    <source>
        <dbReference type="EMBL" id="KAJ4397571.1"/>
    </source>
</evidence>
<proteinExistence type="inferred from homology"/>
<feature type="compositionally biased region" description="Polar residues" evidence="7">
    <location>
        <begin position="157"/>
        <end position="169"/>
    </location>
</feature>
<evidence type="ECO:0000256" key="6">
    <source>
        <dbReference type="RuleBase" id="RU000454"/>
    </source>
</evidence>
<dbReference type="Gene3D" id="2.40.70.10">
    <property type="entry name" value="Acid Proteases"/>
    <property type="match status" value="2"/>
</dbReference>
<feature type="active site" evidence="5">
    <location>
        <position position="325"/>
    </location>
</feature>
<name>A0A9W8Z2C5_9PEZI</name>
<evidence type="ECO:0000313" key="11">
    <source>
        <dbReference type="Proteomes" id="UP001140453"/>
    </source>
</evidence>
<evidence type="ECO:0000256" key="4">
    <source>
        <dbReference type="ARBA" id="ARBA00022801"/>
    </source>
</evidence>
<comment type="similarity">
    <text evidence="1 6">Belongs to the peptidase A1 family.</text>
</comment>
<reference evidence="10" key="1">
    <citation type="submission" date="2022-10" db="EMBL/GenBank/DDBJ databases">
        <title>Tapping the CABI collections for fungal endophytes: first genome assemblies for Collariella, Neodidymelliopsis, Ascochyta clinopodiicola, Didymella pomorum, Didymosphaeria variabile, Neocosmospora piperis and Neocucurbitaria cava.</title>
        <authorList>
            <person name="Hill R."/>
        </authorList>
    </citation>
    <scope>NUCLEOTIDE SEQUENCE</scope>
    <source>
        <strain evidence="10">IMI 355082</strain>
    </source>
</reference>
<dbReference type="InterPro" id="IPR034163">
    <property type="entry name" value="Aspergillopepsin-like_cat_dom"/>
</dbReference>
<sequence>MQYTNSFGAFLVGLLAVAEVTTAVPTGPRHSAPVKSGTRGTASLKQVRNAGYNAKFSRHGALAREKAYLKYNVAMPDELTTAVSRVRKSFRAALAEFDIDLNIKDKRTTGSAYATPEQYDVEYLTPVQIGSPAQNLNLDFDTGSSDMWVYSSETPSSEVNGQAVYNPTASNTSSKQSSLSWSISYGDGSSSSGDVYYDTVAVGGLTVENMAVEVATEVSSEFTADTEIDGLLGLGFSNLNTVSPTQQKTFFDKAQSQLDSAVFTADLKAGEPGTYNFGFIDDSLYTGDISYTSVDSSDGYWMFSTSGYQIGDESFNDTAITGIADTGTTLLMLPSAIVDAYYAQVDGSSYDSTNGGYVFPCDVTPPDFTLGIEDGRIVIPGSYINYSPLDSTGTSCYGGIQDDSDIGFAIFGDVALKAAFVVFEGGSDPKLGWASKDL</sequence>
<dbReference type="InterPro" id="IPR033121">
    <property type="entry name" value="PEPTIDASE_A1"/>
</dbReference>
<feature type="region of interest" description="Disordered" evidence="7">
    <location>
        <begin position="157"/>
        <end position="178"/>
    </location>
</feature>
<dbReference type="SUPFAM" id="SSF50630">
    <property type="entry name" value="Acid proteases"/>
    <property type="match status" value="1"/>
</dbReference>
<dbReference type="AlphaFoldDB" id="A0A9W8Z2C5"/>
<dbReference type="FunFam" id="2.40.70.10:FF:000026">
    <property type="entry name" value="Endothiapepsin"/>
    <property type="match status" value="1"/>
</dbReference>
<evidence type="ECO:0000256" key="1">
    <source>
        <dbReference type="ARBA" id="ARBA00007447"/>
    </source>
</evidence>
<evidence type="ECO:0000256" key="7">
    <source>
        <dbReference type="SAM" id="MobiDB-lite"/>
    </source>
</evidence>
<keyword evidence="8" id="KW-0732">Signal</keyword>
<dbReference type="OrthoDB" id="2747330at2759"/>
<evidence type="ECO:0000256" key="3">
    <source>
        <dbReference type="ARBA" id="ARBA00022750"/>
    </source>
</evidence>
<feature type="chain" id="PRO_5040785533" description="Peptidase A1 domain-containing protein" evidence="8">
    <location>
        <begin position="24"/>
        <end position="438"/>
    </location>
</feature>
<feature type="domain" description="Peptidase A1" evidence="9">
    <location>
        <begin position="123"/>
        <end position="434"/>
    </location>
</feature>